<keyword evidence="3" id="KW-1185">Reference proteome</keyword>
<dbReference type="InterPro" id="IPR038717">
    <property type="entry name" value="Tc1-like_DDE_dom"/>
</dbReference>
<protein>
    <recommendedName>
        <fullName evidence="1">Tc1-like transposase DDE domain-containing protein</fullName>
    </recommendedName>
</protein>
<evidence type="ECO:0000313" key="2">
    <source>
        <dbReference type="EMBL" id="RQM30719.1"/>
    </source>
</evidence>
<feature type="domain" description="Tc1-like transposase DDE" evidence="1">
    <location>
        <begin position="38"/>
        <end position="169"/>
    </location>
</feature>
<dbReference type="Proteomes" id="UP000284702">
    <property type="component" value="Unassembled WGS sequence"/>
</dbReference>
<dbReference type="VEuPathDB" id="FungiDB:H257_06683"/>
<evidence type="ECO:0000313" key="3">
    <source>
        <dbReference type="Proteomes" id="UP000284702"/>
    </source>
</evidence>
<dbReference type="AlphaFoldDB" id="A0A425DN39"/>
<dbReference type="GO" id="GO:0003676">
    <property type="term" value="F:nucleic acid binding"/>
    <property type="evidence" value="ECO:0007669"/>
    <property type="project" value="InterPro"/>
</dbReference>
<proteinExistence type="predicted"/>
<gene>
    <name evidence="2" type="ORF">B5M09_013063</name>
</gene>
<evidence type="ECO:0000259" key="1">
    <source>
        <dbReference type="Pfam" id="PF13358"/>
    </source>
</evidence>
<reference evidence="2" key="1">
    <citation type="submission" date="2018-07" db="EMBL/GenBank/DDBJ databases">
        <title>Annotation of Aphanomyces astaci genome assembly.</title>
        <authorList>
            <person name="Studholme D.J."/>
        </authorList>
    </citation>
    <scope>NUCLEOTIDE SEQUENCE [LARGE SCALE GENOMIC DNA]</scope>
    <source>
        <strain evidence="2">Pc</strain>
    </source>
</reference>
<name>A0A425DN39_APHAT</name>
<comment type="caution">
    <text evidence="2">The sequence shown here is derived from an EMBL/GenBank/DDBJ whole genome shotgun (WGS) entry which is preliminary data.</text>
</comment>
<accession>A0A425DN39</accession>
<dbReference type="EMBL" id="MZMZ02000576">
    <property type="protein sequence ID" value="RQM30719.1"/>
    <property type="molecule type" value="Genomic_DNA"/>
</dbReference>
<dbReference type="InterPro" id="IPR036397">
    <property type="entry name" value="RNaseH_sf"/>
</dbReference>
<dbReference type="PANTHER" id="PTHR33939:SF1">
    <property type="entry name" value="DUF4371 DOMAIN-CONTAINING PROTEIN"/>
    <property type="match status" value="1"/>
</dbReference>
<sequence>MLPSRPWTRGLRGEWVPSSLKLWPSDQKPKRKHDEDHEVVDNYHGNFNSVLFEQWFEGLCQTLREKYGPCHIHMDGAKYHKRNTVYVPTQQKRKADIQEWLRDKGIAFDARMVKAELLELVARNRGKPAYAAQLIASKYGHTLYFTPPYHPELQPIELVWGMVKNRVALCPSKNVAELEERLWSLFGEVKSHHWVSSYRKAEAYEDIYEALDEDVVLVSSGSSIGSD</sequence>
<organism evidence="2 3">
    <name type="scientific">Aphanomyces astaci</name>
    <name type="common">Crayfish plague agent</name>
    <dbReference type="NCBI Taxonomy" id="112090"/>
    <lineage>
        <taxon>Eukaryota</taxon>
        <taxon>Sar</taxon>
        <taxon>Stramenopiles</taxon>
        <taxon>Oomycota</taxon>
        <taxon>Saprolegniomycetes</taxon>
        <taxon>Saprolegniales</taxon>
        <taxon>Verrucalvaceae</taxon>
        <taxon>Aphanomyces</taxon>
    </lineage>
</organism>
<dbReference type="PANTHER" id="PTHR33939">
    <property type="entry name" value="PROTEIN CBG22215"/>
    <property type="match status" value="1"/>
</dbReference>
<dbReference type="Pfam" id="PF13358">
    <property type="entry name" value="DDE_3"/>
    <property type="match status" value="1"/>
</dbReference>
<dbReference type="Gene3D" id="3.30.420.10">
    <property type="entry name" value="Ribonuclease H-like superfamily/Ribonuclease H"/>
    <property type="match status" value="1"/>
</dbReference>